<evidence type="ECO:0000256" key="1">
    <source>
        <dbReference type="SAM" id="MobiDB-lite"/>
    </source>
</evidence>
<accession>A0A5C3PC43</accession>
<protein>
    <submittedName>
        <fullName evidence="2">Uncharacterized protein</fullName>
    </submittedName>
</protein>
<evidence type="ECO:0000313" key="2">
    <source>
        <dbReference type="EMBL" id="TFK87315.1"/>
    </source>
</evidence>
<dbReference type="InParanoid" id="A0A5C3PC43"/>
<sequence>MAHYEGRGSPTPVADDKIHFRVICWCKNGLHPEVMMFENVRGSKLELTNSQWLRGLCKGNEKAVLAYWSTALGDWAATSLDHLVVDTERCTLAVLIRLAGVTSCPGLGLELSLLEQARGRYTSPKLNEFDLTRKGGGRRVAAVVWNQRTEDEATLYQISLASDDTFTISSYAALLHQTVGVCALPTTSGLFEVWDVKTERWTAKKVGEDIGVPKGHELVLLRHPANNITFGLGAAVEQLQLERVMIEKQEKQKKNSAKSIEAPPAKKRRIVNPARGPSHAAEVIDLTNVDL</sequence>
<organism evidence="2 3">
    <name type="scientific">Polyporus arcularius HHB13444</name>
    <dbReference type="NCBI Taxonomy" id="1314778"/>
    <lineage>
        <taxon>Eukaryota</taxon>
        <taxon>Fungi</taxon>
        <taxon>Dikarya</taxon>
        <taxon>Basidiomycota</taxon>
        <taxon>Agaricomycotina</taxon>
        <taxon>Agaricomycetes</taxon>
        <taxon>Polyporales</taxon>
        <taxon>Polyporaceae</taxon>
        <taxon>Polyporus</taxon>
    </lineage>
</organism>
<dbReference type="AlphaFoldDB" id="A0A5C3PC43"/>
<evidence type="ECO:0000313" key="3">
    <source>
        <dbReference type="Proteomes" id="UP000308197"/>
    </source>
</evidence>
<gene>
    <name evidence="2" type="ORF">K466DRAFT_599595</name>
</gene>
<feature type="region of interest" description="Disordered" evidence="1">
    <location>
        <begin position="250"/>
        <end position="277"/>
    </location>
</feature>
<dbReference type="EMBL" id="ML211159">
    <property type="protein sequence ID" value="TFK87315.1"/>
    <property type="molecule type" value="Genomic_DNA"/>
</dbReference>
<keyword evidence="3" id="KW-1185">Reference proteome</keyword>
<name>A0A5C3PC43_9APHY</name>
<proteinExistence type="predicted"/>
<dbReference type="Proteomes" id="UP000308197">
    <property type="component" value="Unassembled WGS sequence"/>
</dbReference>
<reference evidence="2 3" key="1">
    <citation type="journal article" date="2019" name="Nat. Ecol. Evol.">
        <title>Megaphylogeny resolves global patterns of mushroom evolution.</title>
        <authorList>
            <person name="Varga T."/>
            <person name="Krizsan K."/>
            <person name="Foldi C."/>
            <person name="Dima B."/>
            <person name="Sanchez-Garcia M."/>
            <person name="Sanchez-Ramirez S."/>
            <person name="Szollosi G.J."/>
            <person name="Szarkandi J.G."/>
            <person name="Papp V."/>
            <person name="Albert L."/>
            <person name="Andreopoulos W."/>
            <person name="Angelini C."/>
            <person name="Antonin V."/>
            <person name="Barry K.W."/>
            <person name="Bougher N.L."/>
            <person name="Buchanan P."/>
            <person name="Buyck B."/>
            <person name="Bense V."/>
            <person name="Catcheside P."/>
            <person name="Chovatia M."/>
            <person name="Cooper J."/>
            <person name="Damon W."/>
            <person name="Desjardin D."/>
            <person name="Finy P."/>
            <person name="Geml J."/>
            <person name="Haridas S."/>
            <person name="Hughes K."/>
            <person name="Justo A."/>
            <person name="Karasinski D."/>
            <person name="Kautmanova I."/>
            <person name="Kiss B."/>
            <person name="Kocsube S."/>
            <person name="Kotiranta H."/>
            <person name="LaButti K.M."/>
            <person name="Lechner B.E."/>
            <person name="Liimatainen K."/>
            <person name="Lipzen A."/>
            <person name="Lukacs Z."/>
            <person name="Mihaltcheva S."/>
            <person name="Morgado L.N."/>
            <person name="Niskanen T."/>
            <person name="Noordeloos M.E."/>
            <person name="Ohm R.A."/>
            <person name="Ortiz-Santana B."/>
            <person name="Ovrebo C."/>
            <person name="Racz N."/>
            <person name="Riley R."/>
            <person name="Savchenko A."/>
            <person name="Shiryaev A."/>
            <person name="Soop K."/>
            <person name="Spirin V."/>
            <person name="Szebenyi C."/>
            <person name="Tomsovsky M."/>
            <person name="Tulloss R.E."/>
            <person name="Uehling J."/>
            <person name="Grigoriev I.V."/>
            <person name="Vagvolgyi C."/>
            <person name="Papp T."/>
            <person name="Martin F.M."/>
            <person name="Miettinen O."/>
            <person name="Hibbett D.S."/>
            <person name="Nagy L.G."/>
        </authorList>
    </citation>
    <scope>NUCLEOTIDE SEQUENCE [LARGE SCALE GENOMIC DNA]</scope>
    <source>
        <strain evidence="2 3">HHB13444</strain>
    </source>
</reference>